<evidence type="ECO:0000256" key="3">
    <source>
        <dbReference type="ARBA" id="ARBA00022692"/>
    </source>
</evidence>
<dbReference type="SUPFAM" id="SSF103481">
    <property type="entry name" value="Multidrug resistance efflux transporter EmrE"/>
    <property type="match status" value="2"/>
</dbReference>
<keyword evidence="3 6" id="KW-0812">Transmembrane</keyword>
<dbReference type="InterPro" id="IPR037185">
    <property type="entry name" value="EmrE-like"/>
</dbReference>
<dbReference type="InterPro" id="IPR030184">
    <property type="entry name" value="WAT1-related"/>
</dbReference>
<feature type="transmembrane region" description="Helical" evidence="6">
    <location>
        <begin position="12"/>
        <end position="30"/>
    </location>
</feature>
<accession>A0A4S8J0I5</accession>
<evidence type="ECO:0000313" key="8">
    <source>
        <dbReference type="EMBL" id="THU54745.1"/>
    </source>
</evidence>
<dbReference type="InterPro" id="IPR000620">
    <property type="entry name" value="EamA_dom"/>
</dbReference>
<keyword evidence="4 6" id="KW-1133">Transmembrane helix</keyword>
<reference evidence="8 9" key="1">
    <citation type="journal article" date="2019" name="Nat. Plants">
        <title>Genome sequencing of Musa balbisiana reveals subgenome evolution and function divergence in polyploid bananas.</title>
        <authorList>
            <person name="Yao X."/>
        </authorList>
    </citation>
    <scope>NUCLEOTIDE SEQUENCE [LARGE SCALE GENOMIC DNA]</scope>
    <source>
        <strain evidence="9">cv. DH-PKW</strain>
        <tissue evidence="8">Leaves</tissue>
    </source>
</reference>
<keyword evidence="5 6" id="KW-0472">Membrane</keyword>
<comment type="subcellular location">
    <subcellularLocation>
        <location evidence="1 6">Membrane</location>
        <topology evidence="1 6">Multi-pass membrane protein</topology>
    </subcellularLocation>
</comment>
<dbReference type="Pfam" id="PF00892">
    <property type="entry name" value="EamA"/>
    <property type="match status" value="1"/>
</dbReference>
<evidence type="ECO:0000259" key="7">
    <source>
        <dbReference type="Pfam" id="PF00892"/>
    </source>
</evidence>
<evidence type="ECO:0000256" key="5">
    <source>
        <dbReference type="ARBA" id="ARBA00023136"/>
    </source>
</evidence>
<dbReference type="Proteomes" id="UP000317650">
    <property type="component" value="Chromosome 10"/>
</dbReference>
<dbReference type="GO" id="GO:0022857">
    <property type="term" value="F:transmembrane transporter activity"/>
    <property type="evidence" value="ECO:0007669"/>
    <property type="project" value="InterPro"/>
</dbReference>
<evidence type="ECO:0000256" key="6">
    <source>
        <dbReference type="RuleBase" id="RU363077"/>
    </source>
</evidence>
<evidence type="ECO:0000256" key="1">
    <source>
        <dbReference type="ARBA" id="ARBA00004141"/>
    </source>
</evidence>
<proteinExistence type="inferred from homology"/>
<dbReference type="GO" id="GO:0016020">
    <property type="term" value="C:membrane"/>
    <property type="evidence" value="ECO:0007669"/>
    <property type="project" value="UniProtKB-SubCell"/>
</dbReference>
<name>A0A4S8J0I5_MUSBA</name>
<feature type="transmembrane region" description="Helical" evidence="6">
    <location>
        <begin position="42"/>
        <end position="63"/>
    </location>
</feature>
<feature type="domain" description="EamA" evidence="7">
    <location>
        <begin position="14"/>
        <end position="154"/>
    </location>
</feature>
<feature type="transmembrane region" description="Helical" evidence="6">
    <location>
        <begin position="266"/>
        <end position="286"/>
    </location>
</feature>
<organism evidence="8 9">
    <name type="scientific">Musa balbisiana</name>
    <name type="common">Banana</name>
    <dbReference type="NCBI Taxonomy" id="52838"/>
    <lineage>
        <taxon>Eukaryota</taxon>
        <taxon>Viridiplantae</taxon>
        <taxon>Streptophyta</taxon>
        <taxon>Embryophyta</taxon>
        <taxon>Tracheophyta</taxon>
        <taxon>Spermatophyta</taxon>
        <taxon>Magnoliopsida</taxon>
        <taxon>Liliopsida</taxon>
        <taxon>Zingiberales</taxon>
        <taxon>Musaceae</taxon>
        <taxon>Musa</taxon>
    </lineage>
</organism>
<protein>
    <recommendedName>
        <fullName evidence="6">WAT1-related protein</fullName>
    </recommendedName>
</protein>
<evidence type="ECO:0000256" key="4">
    <source>
        <dbReference type="ARBA" id="ARBA00022989"/>
    </source>
</evidence>
<keyword evidence="9" id="KW-1185">Reference proteome</keyword>
<sequence>MDRRNDLFRTCKPYLAMICLQFGYAGMNIISKVSLNHGMSHYVLVVYRHAFATLSVAPFALIFERNIRPKITFPIFLQIFVLGLLGPVIDQNFYYVGLTLTSPTFSCALSNMLPAMTFVLAVICRMEKLHMRKVRCQAKVAGTLVTVAGAMLMTLYKGPIMEMGWAKHADPHQGNVPTAAVDDTNKDWLKGCVFVIIATLAWASLFILQAATMKKYDAPLSLTSLICFMGTLQAIADRGPVFASAFSPLMMIIVAIMGSFILNEQIYLGGVVGAVLIVVGLYSVLWGKHKENKGKKPEAMDIPLAVKGPMKLDEDEPEKTKANNSWKICLVAVELD</sequence>
<gene>
    <name evidence="8" type="ORF">C4D60_Mb10t28380</name>
</gene>
<evidence type="ECO:0000256" key="2">
    <source>
        <dbReference type="ARBA" id="ARBA00007635"/>
    </source>
</evidence>
<dbReference type="PANTHER" id="PTHR31218">
    <property type="entry name" value="WAT1-RELATED PROTEIN"/>
    <property type="match status" value="1"/>
</dbReference>
<evidence type="ECO:0000313" key="9">
    <source>
        <dbReference type="Proteomes" id="UP000317650"/>
    </source>
</evidence>
<dbReference type="EMBL" id="PYDT01000008">
    <property type="protein sequence ID" value="THU54745.1"/>
    <property type="molecule type" value="Genomic_DNA"/>
</dbReference>
<feature type="transmembrane region" description="Helical" evidence="6">
    <location>
        <begin position="241"/>
        <end position="260"/>
    </location>
</feature>
<feature type="transmembrane region" description="Helical" evidence="6">
    <location>
        <begin position="188"/>
        <end position="208"/>
    </location>
</feature>
<dbReference type="AlphaFoldDB" id="A0A4S8J0I5"/>
<comment type="caution">
    <text evidence="8">The sequence shown here is derived from an EMBL/GenBank/DDBJ whole genome shotgun (WGS) entry which is preliminary data.</text>
</comment>
<feature type="transmembrane region" description="Helical" evidence="6">
    <location>
        <begin position="136"/>
        <end position="156"/>
    </location>
</feature>
<comment type="similarity">
    <text evidence="2 6">Belongs to the drug/metabolite transporter (DMT) superfamily. Plant drug/metabolite exporter (P-DME) (TC 2.A.7.4) family.</text>
</comment>
<feature type="transmembrane region" description="Helical" evidence="6">
    <location>
        <begin position="103"/>
        <end position="124"/>
    </location>
</feature>
<feature type="transmembrane region" description="Helical" evidence="6">
    <location>
        <begin position="75"/>
        <end position="97"/>
    </location>
</feature>